<dbReference type="GO" id="GO:0016747">
    <property type="term" value="F:acyltransferase activity, transferring groups other than amino-acyl groups"/>
    <property type="evidence" value="ECO:0007669"/>
    <property type="project" value="InterPro"/>
</dbReference>
<dbReference type="Pfam" id="PF00583">
    <property type="entry name" value="Acetyltransf_1"/>
    <property type="match status" value="1"/>
</dbReference>
<dbReference type="PROSITE" id="PS51186">
    <property type="entry name" value="GNAT"/>
    <property type="match status" value="1"/>
</dbReference>
<keyword evidence="2" id="KW-0012">Acyltransferase</keyword>
<dbReference type="PANTHER" id="PTHR43877:SF2">
    <property type="entry name" value="AMINOALKYLPHOSPHONATE N-ACETYLTRANSFERASE-RELATED"/>
    <property type="match status" value="1"/>
</dbReference>
<evidence type="ECO:0000256" key="2">
    <source>
        <dbReference type="ARBA" id="ARBA00023315"/>
    </source>
</evidence>
<proteinExistence type="predicted"/>
<dbReference type="OrthoDB" id="1188001at2"/>
<dbReference type="PANTHER" id="PTHR43877">
    <property type="entry name" value="AMINOALKYLPHOSPHONATE N-ACETYLTRANSFERASE-RELATED-RELATED"/>
    <property type="match status" value="1"/>
</dbReference>
<dbReference type="Proteomes" id="UP000248918">
    <property type="component" value="Unassembled WGS sequence"/>
</dbReference>
<dbReference type="Gene3D" id="3.40.630.30">
    <property type="match status" value="1"/>
</dbReference>
<organism evidence="4 5">
    <name type="scientific">Paraburkholderia bryophila</name>
    <dbReference type="NCBI Taxonomy" id="420952"/>
    <lineage>
        <taxon>Bacteria</taxon>
        <taxon>Pseudomonadati</taxon>
        <taxon>Pseudomonadota</taxon>
        <taxon>Betaproteobacteria</taxon>
        <taxon>Burkholderiales</taxon>
        <taxon>Burkholderiaceae</taxon>
        <taxon>Paraburkholderia</taxon>
    </lineage>
</organism>
<dbReference type="SUPFAM" id="SSF55729">
    <property type="entry name" value="Acyl-CoA N-acyltransferases (Nat)"/>
    <property type="match status" value="1"/>
</dbReference>
<keyword evidence="1 4" id="KW-0808">Transferase</keyword>
<dbReference type="InterPro" id="IPR016181">
    <property type="entry name" value="Acyl_CoA_acyltransferase"/>
</dbReference>
<comment type="caution">
    <text evidence="4">The sequence shown here is derived from an EMBL/GenBank/DDBJ whole genome shotgun (WGS) entry which is preliminary data.</text>
</comment>
<dbReference type="InterPro" id="IPR000182">
    <property type="entry name" value="GNAT_dom"/>
</dbReference>
<evidence type="ECO:0000313" key="5">
    <source>
        <dbReference type="Proteomes" id="UP000248918"/>
    </source>
</evidence>
<dbReference type="RefSeq" id="WP_111933122.1">
    <property type="nucleotide sequence ID" value="NZ_CADFFP010000017.1"/>
</dbReference>
<protein>
    <submittedName>
        <fullName evidence="4">Acetyltransferase (GNAT) family protein</fullName>
    </submittedName>
</protein>
<evidence type="ECO:0000259" key="3">
    <source>
        <dbReference type="PROSITE" id="PS51186"/>
    </source>
</evidence>
<name>A0A329BWH1_9BURK</name>
<gene>
    <name evidence="4" type="ORF">BX591_11468</name>
</gene>
<sequence>MTTRTVHRAAAEHVCALTEILNDAVAYKLRQGDAAWGQTGWTEAGVLQTITRSEAYVIEQDSVCVATMSLSWQDEKYWGIQEPVAGYVHRIAVRDGCRGLGIGRFAMDWCANQVSARNRRFLRLDCDQRNTKLCAHYESLGFTRVGTRPIPALRDYVASLYEKAAR</sequence>
<accession>A0A329BWH1</accession>
<feature type="domain" description="N-acetyltransferase" evidence="3">
    <location>
        <begin position="1"/>
        <end position="163"/>
    </location>
</feature>
<evidence type="ECO:0000313" key="4">
    <source>
        <dbReference type="EMBL" id="RAS26408.1"/>
    </source>
</evidence>
<reference evidence="4 5" key="1">
    <citation type="submission" date="2018-06" db="EMBL/GenBank/DDBJ databases">
        <title>Genomic Encyclopedia of Type Strains, Phase III (KMG-III): the genomes of soil and plant-associated and newly described type strains.</title>
        <authorList>
            <person name="Whitman W."/>
        </authorList>
    </citation>
    <scope>NUCLEOTIDE SEQUENCE [LARGE SCALE GENOMIC DNA]</scope>
    <source>
        <strain evidence="4 5">LMG 23644</strain>
    </source>
</reference>
<dbReference type="InterPro" id="IPR050832">
    <property type="entry name" value="Bact_Acetyltransf"/>
</dbReference>
<dbReference type="AlphaFoldDB" id="A0A329BWH1"/>
<evidence type="ECO:0000256" key="1">
    <source>
        <dbReference type="ARBA" id="ARBA00022679"/>
    </source>
</evidence>
<dbReference type="CDD" id="cd04301">
    <property type="entry name" value="NAT_SF"/>
    <property type="match status" value="1"/>
</dbReference>
<dbReference type="EMBL" id="QLTK01000014">
    <property type="protein sequence ID" value="RAS26408.1"/>
    <property type="molecule type" value="Genomic_DNA"/>
</dbReference>